<evidence type="ECO:0008006" key="7">
    <source>
        <dbReference type="Google" id="ProtNLM"/>
    </source>
</evidence>
<evidence type="ECO:0000256" key="3">
    <source>
        <dbReference type="ARBA" id="ARBA00022989"/>
    </source>
</evidence>
<comment type="subcellular location">
    <subcellularLocation>
        <location evidence="1">Endomembrane system</location>
        <topology evidence="1">Multi-pass membrane protein</topology>
    </subcellularLocation>
</comment>
<dbReference type="InterPro" id="IPR008217">
    <property type="entry name" value="Ccc1_fam"/>
</dbReference>
<keyword evidence="4 5" id="KW-0472">Membrane</keyword>
<gene>
    <name evidence="6" type="ORF">LCGC14_0822280</name>
</gene>
<dbReference type="GO" id="GO:0005384">
    <property type="term" value="F:manganese ion transmembrane transporter activity"/>
    <property type="evidence" value="ECO:0007669"/>
    <property type="project" value="InterPro"/>
</dbReference>
<keyword evidence="3 5" id="KW-1133">Transmembrane helix</keyword>
<organism evidence="6">
    <name type="scientific">marine sediment metagenome</name>
    <dbReference type="NCBI Taxonomy" id="412755"/>
    <lineage>
        <taxon>unclassified sequences</taxon>
        <taxon>metagenomes</taxon>
        <taxon>ecological metagenomes</taxon>
    </lineage>
</organism>
<sequence length="236" mass="26511">MSKIKSKIKIYNDITNFSEIARRYFINNFYDGALTILGIVLGFLVVILKNSNNIPSIYIILPGLGTSISMFVSGLSGSYLSEKAEQKKGKAKMAMAMAITDEPDEINNEVDILTQKEELEKAMLKTVDLDKKFRKVKKKKKIKTLHDKAESFARIFVAFINGVAPLLGGLIPLIPYFFFPNANLITFFMSFITIFMCIIILGIYIGHISKESIIKHILEMLFAFAITIIIVLLVLG</sequence>
<feature type="transmembrane region" description="Helical" evidence="5">
    <location>
        <begin position="184"/>
        <end position="205"/>
    </location>
</feature>
<feature type="transmembrane region" description="Helical" evidence="5">
    <location>
        <begin position="29"/>
        <end position="48"/>
    </location>
</feature>
<protein>
    <recommendedName>
        <fullName evidence="7">VIT family protein</fullName>
    </recommendedName>
</protein>
<evidence type="ECO:0000313" key="6">
    <source>
        <dbReference type="EMBL" id="KKN31593.1"/>
    </source>
</evidence>
<evidence type="ECO:0000256" key="5">
    <source>
        <dbReference type="SAM" id="Phobius"/>
    </source>
</evidence>
<evidence type="ECO:0000256" key="1">
    <source>
        <dbReference type="ARBA" id="ARBA00004127"/>
    </source>
</evidence>
<dbReference type="AlphaFoldDB" id="A0A0F9SQY8"/>
<dbReference type="EMBL" id="LAZR01002316">
    <property type="protein sequence ID" value="KKN31593.1"/>
    <property type="molecule type" value="Genomic_DNA"/>
</dbReference>
<feature type="transmembrane region" description="Helical" evidence="5">
    <location>
        <begin position="155"/>
        <end position="178"/>
    </location>
</feature>
<feature type="transmembrane region" description="Helical" evidence="5">
    <location>
        <begin position="54"/>
        <end position="80"/>
    </location>
</feature>
<evidence type="ECO:0000256" key="4">
    <source>
        <dbReference type="ARBA" id="ARBA00023136"/>
    </source>
</evidence>
<keyword evidence="2 5" id="KW-0812">Transmembrane</keyword>
<dbReference type="Pfam" id="PF01988">
    <property type="entry name" value="VIT1"/>
    <property type="match status" value="1"/>
</dbReference>
<proteinExistence type="predicted"/>
<feature type="transmembrane region" description="Helical" evidence="5">
    <location>
        <begin position="217"/>
        <end position="235"/>
    </location>
</feature>
<accession>A0A0F9SQY8</accession>
<comment type="caution">
    <text evidence="6">The sequence shown here is derived from an EMBL/GenBank/DDBJ whole genome shotgun (WGS) entry which is preliminary data.</text>
</comment>
<dbReference type="CDD" id="cd01059">
    <property type="entry name" value="CCC1_like"/>
    <property type="match status" value="1"/>
</dbReference>
<reference evidence="6" key="1">
    <citation type="journal article" date="2015" name="Nature">
        <title>Complex archaea that bridge the gap between prokaryotes and eukaryotes.</title>
        <authorList>
            <person name="Spang A."/>
            <person name="Saw J.H."/>
            <person name="Jorgensen S.L."/>
            <person name="Zaremba-Niedzwiedzka K."/>
            <person name="Martijn J."/>
            <person name="Lind A.E."/>
            <person name="van Eijk R."/>
            <person name="Schleper C."/>
            <person name="Guy L."/>
            <person name="Ettema T.J."/>
        </authorList>
    </citation>
    <scope>NUCLEOTIDE SEQUENCE</scope>
</reference>
<name>A0A0F9SQY8_9ZZZZ</name>
<dbReference type="GO" id="GO:0030026">
    <property type="term" value="P:intracellular manganese ion homeostasis"/>
    <property type="evidence" value="ECO:0007669"/>
    <property type="project" value="InterPro"/>
</dbReference>
<evidence type="ECO:0000256" key="2">
    <source>
        <dbReference type="ARBA" id="ARBA00022692"/>
    </source>
</evidence>
<dbReference type="GO" id="GO:0012505">
    <property type="term" value="C:endomembrane system"/>
    <property type="evidence" value="ECO:0007669"/>
    <property type="project" value="UniProtKB-SubCell"/>
</dbReference>